<keyword evidence="2" id="KW-1185">Reference proteome</keyword>
<accession>A0A9P9CYM8</accession>
<dbReference type="EMBL" id="JAGMUU010000073">
    <property type="protein sequence ID" value="KAH7109388.1"/>
    <property type="molecule type" value="Genomic_DNA"/>
</dbReference>
<organism evidence="1 2">
    <name type="scientific">Dactylonectria estremocensis</name>
    <dbReference type="NCBI Taxonomy" id="1079267"/>
    <lineage>
        <taxon>Eukaryota</taxon>
        <taxon>Fungi</taxon>
        <taxon>Dikarya</taxon>
        <taxon>Ascomycota</taxon>
        <taxon>Pezizomycotina</taxon>
        <taxon>Sordariomycetes</taxon>
        <taxon>Hypocreomycetidae</taxon>
        <taxon>Hypocreales</taxon>
        <taxon>Nectriaceae</taxon>
        <taxon>Dactylonectria</taxon>
    </lineage>
</organism>
<comment type="caution">
    <text evidence="1">The sequence shown here is derived from an EMBL/GenBank/DDBJ whole genome shotgun (WGS) entry which is preliminary data.</text>
</comment>
<evidence type="ECO:0000313" key="1">
    <source>
        <dbReference type="EMBL" id="KAH7109388.1"/>
    </source>
</evidence>
<sequence length="275" mass="30450">MFNYQVKKFALYDLVHQARSGIYRAGSWRGIQDPVLCAANADLPYLIDTVRGLSVCAPFSAQLMTAGVILATIAASDFRSARSYEAKAGVGRIIKMQNMLKENTPMAQLGAVVLRELLNVVLIEELDVLCDPVSQAAAFDPNSRTKPSGTLESQHVTETPIFSNATEASSTERPVTFNRPSLHYALAECSFHFCHSRLVRQGHAPDIVEEAAREIDNPENWWRDDFATVQTDSWADFDASRLVEEIVPVDLPGMSETLFNLERDWVATVSGTGHF</sequence>
<evidence type="ECO:0000313" key="2">
    <source>
        <dbReference type="Proteomes" id="UP000717696"/>
    </source>
</evidence>
<name>A0A9P9CYM8_9HYPO</name>
<dbReference type="Proteomes" id="UP000717696">
    <property type="component" value="Unassembled WGS sequence"/>
</dbReference>
<dbReference type="AlphaFoldDB" id="A0A9P9CYM8"/>
<protein>
    <submittedName>
        <fullName evidence="1">Uncharacterized protein</fullName>
    </submittedName>
</protein>
<proteinExistence type="predicted"/>
<dbReference type="OrthoDB" id="3266505at2759"/>
<reference evidence="1" key="1">
    <citation type="journal article" date="2021" name="Nat. Commun.">
        <title>Genetic determinants of endophytism in the Arabidopsis root mycobiome.</title>
        <authorList>
            <person name="Mesny F."/>
            <person name="Miyauchi S."/>
            <person name="Thiergart T."/>
            <person name="Pickel B."/>
            <person name="Atanasova L."/>
            <person name="Karlsson M."/>
            <person name="Huettel B."/>
            <person name="Barry K.W."/>
            <person name="Haridas S."/>
            <person name="Chen C."/>
            <person name="Bauer D."/>
            <person name="Andreopoulos W."/>
            <person name="Pangilinan J."/>
            <person name="LaButti K."/>
            <person name="Riley R."/>
            <person name="Lipzen A."/>
            <person name="Clum A."/>
            <person name="Drula E."/>
            <person name="Henrissat B."/>
            <person name="Kohler A."/>
            <person name="Grigoriev I.V."/>
            <person name="Martin F.M."/>
            <person name="Hacquard S."/>
        </authorList>
    </citation>
    <scope>NUCLEOTIDE SEQUENCE</scope>
    <source>
        <strain evidence="1">MPI-CAGE-AT-0021</strain>
    </source>
</reference>
<gene>
    <name evidence="1" type="ORF">B0J13DRAFT_534787</name>
</gene>